<organism evidence="3 4">
    <name type="scientific">Pichia sorbitophila (strain ATCC MYA-4447 / BCRC 22081 / CBS 7064 / NBRC 10061 / NRRL Y-12695)</name>
    <name type="common">Hybrid yeast</name>
    <dbReference type="NCBI Taxonomy" id="559304"/>
    <lineage>
        <taxon>Eukaryota</taxon>
        <taxon>Fungi</taxon>
        <taxon>Dikarya</taxon>
        <taxon>Ascomycota</taxon>
        <taxon>Saccharomycotina</taxon>
        <taxon>Pichiomycetes</taxon>
        <taxon>Debaryomycetaceae</taxon>
        <taxon>Millerozyma</taxon>
    </lineage>
</organism>
<dbReference type="InParanoid" id="G8YPJ7"/>
<sequence length="445" mass="51417">MEPLKKNYELIPFFSDIDLKEHFAKDIEFCILDNLAADFLNQVTQQSMSINKIPFSKRSTYLGINLGYKEENMFLRHYLEQVVPIADALSNSPWKKLLLHYCDSNVARSCFIALASIHLHKIGALTSDTYYDKSLFHISNVTEHLLGHISLGFFIDSNQQVINETKCAVILLLGYTYIIFMLIDSGRSTTVRRLFAFFSCMFKEKFQIDNGFPNLYDRELKFLVVLLSWFDTISSIVSPDSRLPHCVPSWFGATDDHVSTIDMMGCPPEIFEILWNICKIKNQIKNGVPREYFENYATKLTSDIMNYRVYVRERNTHNGYIVKLKCAQCWAIATYITLLEVLKPQTSSALIHGLVHEFLDVYKGLNPHTQIVNQIVWPLFVVGYNCITASEREIWLSLIDTLYQVTHTGVIETMRSLIIESWERNVSIETVLKELMVLHIDFLPV</sequence>
<dbReference type="AlphaFoldDB" id="G8YPJ7"/>
<reference evidence="3 4" key="1">
    <citation type="journal article" date="2012" name="G3 (Bethesda)">
        <title>Pichia sorbitophila, an interspecies yeast hybrid reveals early steps of genome resolution following polyploidization.</title>
        <authorList>
            <person name="Leh Louis V."/>
            <person name="Despons L."/>
            <person name="Friedrich A."/>
            <person name="Martin T."/>
            <person name="Durrens P."/>
            <person name="Casaregola S."/>
            <person name="Neuveglise C."/>
            <person name="Fairhead C."/>
            <person name="Marck C."/>
            <person name="Cruz J.A."/>
            <person name="Straub M.L."/>
            <person name="Kugler V."/>
            <person name="Sacerdot C."/>
            <person name="Uzunov Z."/>
            <person name="Thierry A."/>
            <person name="Weiss S."/>
            <person name="Bleykasten C."/>
            <person name="De Montigny J."/>
            <person name="Jacques N."/>
            <person name="Jung P."/>
            <person name="Lemaire M."/>
            <person name="Mallet S."/>
            <person name="Morel G."/>
            <person name="Richard G.F."/>
            <person name="Sarkar A."/>
            <person name="Savel G."/>
            <person name="Schacherer J."/>
            <person name="Seret M.L."/>
            <person name="Talla E."/>
            <person name="Samson G."/>
            <person name="Jubin C."/>
            <person name="Poulain J."/>
            <person name="Vacherie B."/>
            <person name="Barbe V."/>
            <person name="Pelletier E."/>
            <person name="Sherman D.J."/>
            <person name="Westhof E."/>
            <person name="Weissenbach J."/>
            <person name="Baret P.V."/>
            <person name="Wincker P."/>
            <person name="Gaillardin C."/>
            <person name="Dujon B."/>
            <person name="Souciet J.L."/>
        </authorList>
    </citation>
    <scope>NUCLEOTIDE SEQUENCE [LARGE SCALE GENOMIC DNA]</scope>
    <source>
        <strain evidence="4">ATCC MYA-4447 / BCRC 22081 / CBS 7064 / NBRC 10061 / NRRL Y-12695</strain>
    </source>
</reference>
<dbReference type="STRING" id="559304.G8YPJ7"/>
<dbReference type="OrthoDB" id="3598904at2759"/>
<dbReference type="PANTHER" id="PTHR37534:SF46">
    <property type="entry name" value="ZN(II)2CYS6 TRANSCRIPTION FACTOR (EUROFUNG)"/>
    <property type="match status" value="1"/>
</dbReference>
<evidence type="ECO:0000313" key="4">
    <source>
        <dbReference type="Proteomes" id="UP000005222"/>
    </source>
</evidence>
<dbReference type="Pfam" id="PF11951">
    <property type="entry name" value="Fungal_trans_2"/>
    <property type="match status" value="1"/>
</dbReference>
<evidence type="ECO:0000256" key="1">
    <source>
        <dbReference type="ARBA" id="ARBA00004123"/>
    </source>
</evidence>
<comment type="subcellular location">
    <subcellularLocation>
        <location evidence="1">Nucleus</location>
    </subcellularLocation>
</comment>
<dbReference type="InterPro" id="IPR021858">
    <property type="entry name" value="Fun_TF"/>
</dbReference>
<evidence type="ECO:0000313" key="3">
    <source>
        <dbReference type="EMBL" id="CCE78582.1"/>
    </source>
</evidence>
<accession>G8YPJ7</accession>
<protein>
    <submittedName>
        <fullName evidence="3">Piso0_000606 protein</fullName>
    </submittedName>
</protein>
<dbReference type="Proteomes" id="UP000005222">
    <property type="component" value="Chromosome D"/>
</dbReference>
<gene>
    <name evidence="3" type="primary">Piso0_000606</name>
    <name evidence="3" type="ORF">GNLVRS01_PISO0D00157g</name>
</gene>
<evidence type="ECO:0000256" key="2">
    <source>
        <dbReference type="ARBA" id="ARBA00023242"/>
    </source>
</evidence>
<dbReference type="EMBL" id="FO082056">
    <property type="protein sequence ID" value="CCE78582.1"/>
    <property type="molecule type" value="Genomic_DNA"/>
</dbReference>
<dbReference type="OMA" id="TQMVWPV"/>
<dbReference type="PANTHER" id="PTHR37534">
    <property type="entry name" value="TRANSCRIPTIONAL ACTIVATOR PROTEIN UGA3"/>
    <property type="match status" value="1"/>
</dbReference>
<keyword evidence="2" id="KW-0539">Nucleus</keyword>
<proteinExistence type="predicted"/>
<keyword evidence="4" id="KW-1185">Reference proteome</keyword>
<name>G8YPJ7_PICSO</name>
<dbReference type="GO" id="GO:0005634">
    <property type="term" value="C:nucleus"/>
    <property type="evidence" value="ECO:0007669"/>
    <property type="project" value="UniProtKB-SubCell"/>
</dbReference>
<dbReference type="HOGENOM" id="CLU_028543_0_0_1"/>
<dbReference type="eggNOG" id="ENOG502QSHU">
    <property type="taxonomic scope" value="Eukaryota"/>
</dbReference>